<dbReference type="GO" id="GO:0003755">
    <property type="term" value="F:peptidyl-prolyl cis-trans isomerase activity"/>
    <property type="evidence" value="ECO:0007669"/>
    <property type="project" value="UniProtKB-KW"/>
</dbReference>
<feature type="domain" description="PpiC" evidence="7">
    <location>
        <begin position="125"/>
        <end position="208"/>
    </location>
</feature>
<evidence type="ECO:0000313" key="9">
    <source>
        <dbReference type="Proteomes" id="UP001050975"/>
    </source>
</evidence>
<dbReference type="Proteomes" id="UP001050975">
    <property type="component" value="Unassembled WGS sequence"/>
</dbReference>
<sequence length="244" mass="27943">MLKALAITNEDILHQVKLSCKIPEIIEQIIARKAIENAAAEAGIKVETEELQKAADQMRFMNQLLNANDTWAWLEKHHLSLDDFEEIVYTTLLAGKLSQHLFADKVEPYFFQQQLDYAGVVMYEVVLDDEDLALELFYAVKEGEMSFYDVARQYIQDVELRRKGGYLGVVRRKDLKAEISAAVFAAKPPQLLKPIVTARGLHLILVEELIQPELNEKLRTNIISNLFSQWLNQQIEQSEISKSP</sequence>
<evidence type="ECO:0000313" key="8">
    <source>
        <dbReference type="EMBL" id="GET36125.1"/>
    </source>
</evidence>
<evidence type="ECO:0000259" key="7">
    <source>
        <dbReference type="PROSITE" id="PS50198"/>
    </source>
</evidence>
<comment type="catalytic activity">
    <reaction evidence="1">
        <text>[protein]-peptidylproline (omega=180) = [protein]-peptidylproline (omega=0)</text>
        <dbReference type="Rhea" id="RHEA:16237"/>
        <dbReference type="Rhea" id="RHEA-COMP:10747"/>
        <dbReference type="Rhea" id="RHEA-COMP:10748"/>
        <dbReference type="ChEBI" id="CHEBI:83833"/>
        <dbReference type="ChEBI" id="CHEBI:83834"/>
        <dbReference type="EC" id="5.2.1.8"/>
    </reaction>
</comment>
<dbReference type="EMBL" id="BLAY01000009">
    <property type="protein sequence ID" value="GET36125.1"/>
    <property type="molecule type" value="Genomic_DNA"/>
</dbReference>
<dbReference type="PANTHER" id="PTHR47245">
    <property type="entry name" value="PEPTIDYLPROLYL ISOMERASE"/>
    <property type="match status" value="1"/>
</dbReference>
<keyword evidence="3" id="KW-0732">Signal</keyword>
<gene>
    <name evidence="8" type="ORF">MiSe_08730</name>
</gene>
<dbReference type="InterPro" id="IPR046357">
    <property type="entry name" value="PPIase_dom_sf"/>
</dbReference>
<dbReference type="SUPFAM" id="SSF109998">
    <property type="entry name" value="Triger factor/SurA peptide-binding domain-like"/>
    <property type="match status" value="1"/>
</dbReference>
<dbReference type="InterPro" id="IPR027304">
    <property type="entry name" value="Trigger_fact/SurA_dom_sf"/>
</dbReference>
<dbReference type="RefSeq" id="WP_226575280.1">
    <property type="nucleotide sequence ID" value="NZ_BLAY01000009.1"/>
</dbReference>
<name>A0AAV3X2Y3_9CYAN</name>
<organism evidence="8 9">
    <name type="scientific">Microseira wollei NIES-4236</name>
    <dbReference type="NCBI Taxonomy" id="2530354"/>
    <lineage>
        <taxon>Bacteria</taxon>
        <taxon>Bacillati</taxon>
        <taxon>Cyanobacteriota</taxon>
        <taxon>Cyanophyceae</taxon>
        <taxon>Oscillatoriophycideae</taxon>
        <taxon>Aerosakkonematales</taxon>
        <taxon>Aerosakkonemataceae</taxon>
        <taxon>Microseira</taxon>
    </lineage>
</organism>
<keyword evidence="4 6" id="KW-0697">Rotamase</keyword>
<keyword evidence="5 6" id="KW-0413">Isomerase</keyword>
<accession>A0AAV3X2Y3</accession>
<evidence type="ECO:0000256" key="2">
    <source>
        <dbReference type="ARBA" id="ARBA00013194"/>
    </source>
</evidence>
<evidence type="ECO:0000256" key="5">
    <source>
        <dbReference type="ARBA" id="ARBA00023235"/>
    </source>
</evidence>
<dbReference type="SUPFAM" id="SSF54534">
    <property type="entry name" value="FKBP-like"/>
    <property type="match status" value="1"/>
</dbReference>
<dbReference type="AlphaFoldDB" id="A0AAV3X2Y3"/>
<proteinExistence type="predicted"/>
<keyword evidence="9" id="KW-1185">Reference proteome</keyword>
<dbReference type="InterPro" id="IPR000297">
    <property type="entry name" value="PPIase_PpiC"/>
</dbReference>
<comment type="caution">
    <text evidence="8">The sequence shown here is derived from an EMBL/GenBank/DDBJ whole genome shotgun (WGS) entry which is preliminary data.</text>
</comment>
<dbReference type="PANTHER" id="PTHR47245:SF1">
    <property type="entry name" value="FOLDASE PROTEIN PRSA"/>
    <property type="match status" value="1"/>
</dbReference>
<protein>
    <recommendedName>
        <fullName evidence="2">peptidylprolyl isomerase</fullName>
        <ecNumber evidence="2">5.2.1.8</ecNumber>
    </recommendedName>
</protein>
<reference evidence="8" key="1">
    <citation type="submission" date="2019-10" db="EMBL/GenBank/DDBJ databases">
        <title>Draft genome sequece of Microseira wollei NIES-4236.</title>
        <authorList>
            <person name="Yamaguchi H."/>
            <person name="Suzuki S."/>
            <person name="Kawachi M."/>
        </authorList>
    </citation>
    <scope>NUCLEOTIDE SEQUENCE</scope>
    <source>
        <strain evidence="8">NIES-4236</strain>
    </source>
</reference>
<dbReference type="Gene3D" id="3.10.50.40">
    <property type="match status" value="1"/>
</dbReference>
<dbReference type="Gene3D" id="1.10.4030.10">
    <property type="entry name" value="Porin chaperone SurA, peptide-binding domain"/>
    <property type="match status" value="1"/>
</dbReference>
<dbReference type="PROSITE" id="PS50198">
    <property type="entry name" value="PPIC_PPIASE_2"/>
    <property type="match status" value="1"/>
</dbReference>
<evidence type="ECO:0000256" key="6">
    <source>
        <dbReference type="PROSITE-ProRule" id="PRU00278"/>
    </source>
</evidence>
<evidence type="ECO:0000256" key="3">
    <source>
        <dbReference type="ARBA" id="ARBA00022729"/>
    </source>
</evidence>
<evidence type="ECO:0000256" key="4">
    <source>
        <dbReference type="ARBA" id="ARBA00023110"/>
    </source>
</evidence>
<evidence type="ECO:0000256" key="1">
    <source>
        <dbReference type="ARBA" id="ARBA00000971"/>
    </source>
</evidence>
<dbReference type="EC" id="5.2.1.8" evidence="2"/>
<dbReference type="InterPro" id="IPR050245">
    <property type="entry name" value="PrsA_foldase"/>
</dbReference>
<dbReference type="Pfam" id="PF00639">
    <property type="entry name" value="Rotamase"/>
    <property type="match status" value="1"/>
</dbReference>